<comment type="caution">
    <text evidence="1">The sequence shown here is derived from an EMBL/GenBank/DDBJ whole genome shotgun (WGS) entry which is preliminary data.</text>
</comment>
<name>A0ABW2R6B2_9NEIS</name>
<sequence length="127" mass="14179">MRFEEEFNEWLRGSLAQPVPTTVKAFSFNLFELPESPEIKFGIELIGSASFNENNSDWACDEIWEPTARRIFIPKSFSGSSWELCLTSIRALLLACLSSGVVAEKLKSSMGIGLGFVDGDLEVLWQP</sequence>
<proteinExistence type="predicted"/>
<dbReference type="RefSeq" id="WP_380189370.1">
    <property type="nucleotide sequence ID" value="NZ_JBHTBQ010000044.1"/>
</dbReference>
<evidence type="ECO:0000313" key="2">
    <source>
        <dbReference type="Proteomes" id="UP001596473"/>
    </source>
</evidence>
<protein>
    <submittedName>
        <fullName evidence="1">Uncharacterized protein</fullName>
    </submittedName>
</protein>
<organism evidence="1 2">
    <name type="scientific">Iodobacter arcticus</name>
    <dbReference type="NCBI Taxonomy" id="590593"/>
    <lineage>
        <taxon>Bacteria</taxon>
        <taxon>Pseudomonadati</taxon>
        <taxon>Pseudomonadota</taxon>
        <taxon>Betaproteobacteria</taxon>
        <taxon>Neisseriales</taxon>
        <taxon>Chitinibacteraceae</taxon>
        <taxon>Iodobacter</taxon>
    </lineage>
</organism>
<keyword evidence="2" id="KW-1185">Reference proteome</keyword>
<accession>A0ABW2R6B2</accession>
<reference evidence="2" key="1">
    <citation type="journal article" date="2019" name="Int. J. Syst. Evol. Microbiol.">
        <title>The Global Catalogue of Microorganisms (GCM) 10K type strain sequencing project: providing services to taxonomists for standard genome sequencing and annotation.</title>
        <authorList>
            <consortium name="The Broad Institute Genomics Platform"/>
            <consortium name="The Broad Institute Genome Sequencing Center for Infectious Disease"/>
            <person name="Wu L."/>
            <person name="Ma J."/>
        </authorList>
    </citation>
    <scope>NUCLEOTIDE SEQUENCE [LARGE SCALE GENOMIC DNA]</scope>
    <source>
        <strain evidence="2">CCUG 62945</strain>
    </source>
</reference>
<dbReference type="EMBL" id="JBHTBQ010000044">
    <property type="protein sequence ID" value="MFC7421785.1"/>
    <property type="molecule type" value="Genomic_DNA"/>
</dbReference>
<evidence type="ECO:0000313" key="1">
    <source>
        <dbReference type="EMBL" id="MFC7421785.1"/>
    </source>
</evidence>
<dbReference type="Proteomes" id="UP001596473">
    <property type="component" value="Unassembled WGS sequence"/>
</dbReference>
<gene>
    <name evidence="1" type="ORF">ACFQNF_18150</name>
</gene>